<dbReference type="Pfam" id="PF14487">
    <property type="entry name" value="DarT"/>
    <property type="match status" value="1"/>
</dbReference>
<evidence type="ECO:0000256" key="1">
    <source>
        <dbReference type="ARBA" id="ARBA00022649"/>
    </source>
</evidence>
<gene>
    <name evidence="8" type="ORF">C8N47_105138</name>
</gene>
<dbReference type="PROSITE" id="PS52018">
    <property type="entry name" value="DART"/>
    <property type="match status" value="1"/>
</dbReference>
<comment type="caution">
    <text evidence="6">Lacks conserved residue(s) required for the propagation of feature annotation.</text>
</comment>
<evidence type="ECO:0000256" key="4">
    <source>
        <dbReference type="ARBA" id="ARBA00022695"/>
    </source>
</evidence>
<keyword evidence="4" id="KW-0548">Nucleotidyltransferase</keyword>
<keyword evidence="2" id="KW-0328">Glycosyltransferase</keyword>
<keyword evidence="5 6" id="KW-0238">DNA-binding</keyword>
<dbReference type="GO" id="GO:0003677">
    <property type="term" value="F:DNA binding"/>
    <property type="evidence" value="ECO:0007669"/>
    <property type="project" value="UniProtKB-UniRule"/>
</dbReference>
<evidence type="ECO:0000256" key="2">
    <source>
        <dbReference type="ARBA" id="ARBA00022676"/>
    </source>
</evidence>
<evidence type="ECO:0000256" key="3">
    <source>
        <dbReference type="ARBA" id="ARBA00022679"/>
    </source>
</evidence>
<sequence>MVKEESVIRNVEFVLNILTEIRILLDNAISQNDCKSLSHLIDQYDELFYNEDIKKYVKYKITGVGNSTHALFSMDMNGPYARKHITLSLSPELDMIDSIYSNKLSELIMFFKYLFSAVENLAIYQNQSKLTKYLAVLKEIEISIRNFIIQHTQVSEQQDELNRLLRSQEEYENHLRTSGVVYKSESDLMSSFLQKNGINSLYHFTDSQNLESIKNHGGLFSRAYCNNKGLQIAYPGGDQFSWQLDKMKNATNYVRLSFCREHPMKSTVIAKRRMKDPVVLEIDTSVIDLIGTKFCDKNASRSDAIIRYDKELLKNLPFHLFNKDYSMLGESEKEAFQAEVLVYEKIPLEYIRNL</sequence>
<evidence type="ECO:0000259" key="7">
    <source>
        <dbReference type="PROSITE" id="PS52018"/>
    </source>
</evidence>
<dbReference type="EMBL" id="QAAD01000005">
    <property type="protein sequence ID" value="PTN09297.1"/>
    <property type="molecule type" value="Genomic_DNA"/>
</dbReference>
<evidence type="ECO:0000256" key="5">
    <source>
        <dbReference type="ARBA" id="ARBA00023125"/>
    </source>
</evidence>
<keyword evidence="1 6" id="KW-1277">Toxin-antitoxin system</keyword>
<dbReference type="RefSeq" id="WP_107821704.1">
    <property type="nucleotide sequence ID" value="NZ_QAAD01000005.1"/>
</dbReference>
<proteinExistence type="inferred from homology"/>
<dbReference type="GO" id="GO:0016757">
    <property type="term" value="F:glycosyltransferase activity"/>
    <property type="evidence" value="ECO:0007669"/>
    <property type="project" value="UniProtKB-KW"/>
</dbReference>
<name>A0A2T5C3F4_9BACT</name>
<protein>
    <submittedName>
        <fullName evidence="8">Uncharacterized protein DUF4433</fullName>
    </submittedName>
</protein>
<dbReference type="GO" id="GO:0016779">
    <property type="term" value="F:nucleotidyltransferase activity"/>
    <property type="evidence" value="ECO:0007669"/>
    <property type="project" value="UniProtKB-KW"/>
</dbReference>
<dbReference type="AlphaFoldDB" id="A0A2T5C3F4"/>
<evidence type="ECO:0000256" key="6">
    <source>
        <dbReference type="PROSITE-ProRule" id="PRU01362"/>
    </source>
</evidence>
<comment type="caution">
    <text evidence="8">The sequence shown here is derived from an EMBL/GenBank/DDBJ whole genome shotgun (WGS) entry which is preliminary data.</text>
</comment>
<evidence type="ECO:0000313" key="9">
    <source>
        <dbReference type="Proteomes" id="UP000243525"/>
    </source>
</evidence>
<feature type="domain" description="DarT" evidence="7">
    <location>
        <begin position="199"/>
        <end position="354"/>
    </location>
</feature>
<keyword evidence="3" id="KW-0808">Transferase</keyword>
<dbReference type="OrthoDB" id="7605323at2"/>
<organism evidence="8 9">
    <name type="scientific">Mangrovibacterium marinum</name>
    <dbReference type="NCBI Taxonomy" id="1639118"/>
    <lineage>
        <taxon>Bacteria</taxon>
        <taxon>Pseudomonadati</taxon>
        <taxon>Bacteroidota</taxon>
        <taxon>Bacteroidia</taxon>
        <taxon>Marinilabiliales</taxon>
        <taxon>Prolixibacteraceae</taxon>
        <taxon>Mangrovibacterium</taxon>
    </lineage>
</organism>
<evidence type="ECO:0000313" key="8">
    <source>
        <dbReference type="EMBL" id="PTN09297.1"/>
    </source>
</evidence>
<accession>A0A2T5C3F4</accession>
<dbReference type="InterPro" id="IPR029494">
    <property type="entry name" value="DarT"/>
</dbReference>
<dbReference type="Proteomes" id="UP000243525">
    <property type="component" value="Unassembled WGS sequence"/>
</dbReference>
<reference evidence="8 9" key="1">
    <citation type="submission" date="2018-04" db="EMBL/GenBank/DDBJ databases">
        <title>Genomic Encyclopedia of Archaeal and Bacterial Type Strains, Phase II (KMG-II): from individual species to whole genera.</title>
        <authorList>
            <person name="Goeker M."/>
        </authorList>
    </citation>
    <scope>NUCLEOTIDE SEQUENCE [LARGE SCALE GENOMIC DNA]</scope>
    <source>
        <strain evidence="8 9">DSM 28823</strain>
    </source>
</reference>
<comment type="similarity">
    <text evidence="6">Belongs to the DarT ADP-ribosyltransferase family.</text>
</comment>
<keyword evidence="9" id="KW-1185">Reference proteome</keyword>